<organism evidence="2 3">
    <name type="scientific">Daphnia pulex</name>
    <name type="common">Water flea</name>
    <dbReference type="NCBI Taxonomy" id="6669"/>
    <lineage>
        <taxon>Eukaryota</taxon>
        <taxon>Metazoa</taxon>
        <taxon>Ecdysozoa</taxon>
        <taxon>Arthropoda</taxon>
        <taxon>Crustacea</taxon>
        <taxon>Branchiopoda</taxon>
        <taxon>Diplostraca</taxon>
        <taxon>Cladocera</taxon>
        <taxon>Anomopoda</taxon>
        <taxon>Daphniidae</taxon>
        <taxon>Daphnia</taxon>
    </lineage>
</organism>
<dbReference type="EMBL" id="GL732567">
    <property type="protein sequence ID" value="EFX76624.1"/>
    <property type="molecule type" value="Genomic_DNA"/>
</dbReference>
<dbReference type="InParanoid" id="E9GVA1"/>
<feature type="region of interest" description="Disordered" evidence="1">
    <location>
        <begin position="1"/>
        <end position="68"/>
    </location>
</feature>
<feature type="compositionally biased region" description="Polar residues" evidence="1">
    <location>
        <begin position="55"/>
        <end position="68"/>
    </location>
</feature>
<dbReference type="HOGENOM" id="CLU_2796566_0_0_1"/>
<dbReference type="KEGG" id="dpx:DAPPUDRAFT_248810"/>
<evidence type="ECO:0000313" key="2">
    <source>
        <dbReference type="EMBL" id="EFX76624.1"/>
    </source>
</evidence>
<sequence>MATTHRPRHSRDVTTGSTSHPVTSTLHADPAKSRPSHTSSLAQPHQLAGPATPARWSSHTSSLDLVTM</sequence>
<proteinExistence type="predicted"/>
<dbReference type="Proteomes" id="UP000000305">
    <property type="component" value="Unassembled WGS sequence"/>
</dbReference>
<name>E9GVA1_DAPPU</name>
<reference evidence="2 3" key="1">
    <citation type="journal article" date="2011" name="Science">
        <title>The ecoresponsive genome of Daphnia pulex.</title>
        <authorList>
            <person name="Colbourne J.K."/>
            <person name="Pfrender M.E."/>
            <person name="Gilbert D."/>
            <person name="Thomas W.K."/>
            <person name="Tucker A."/>
            <person name="Oakley T.H."/>
            <person name="Tokishita S."/>
            <person name="Aerts A."/>
            <person name="Arnold G.J."/>
            <person name="Basu M.K."/>
            <person name="Bauer D.J."/>
            <person name="Caceres C.E."/>
            <person name="Carmel L."/>
            <person name="Casola C."/>
            <person name="Choi J.H."/>
            <person name="Detter J.C."/>
            <person name="Dong Q."/>
            <person name="Dusheyko S."/>
            <person name="Eads B.D."/>
            <person name="Frohlich T."/>
            <person name="Geiler-Samerotte K.A."/>
            <person name="Gerlach D."/>
            <person name="Hatcher P."/>
            <person name="Jogdeo S."/>
            <person name="Krijgsveld J."/>
            <person name="Kriventseva E.V."/>
            <person name="Kultz D."/>
            <person name="Laforsch C."/>
            <person name="Lindquist E."/>
            <person name="Lopez J."/>
            <person name="Manak J.R."/>
            <person name="Muller J."/>
            <person name="Pangilinan J."/>
            <person name="Patwardhan R.P."/>
            <person name="Pitluck S."/>
            <person name="Pritham E.J."/>
            <person name="Rechtsteiner A."/>
            <person name="Rho M."/>
            <person name="Rogozin I.B."/>
            <person name="Sakarya O."/>
            <person name="Salamov A."/>
            <person name="Schaack S."/>
            <person name="Shapiro H."/>
            <person name="Shiga Y."/>
            <person name="Skalitzky C."/>
            <person name="Smith Z."/>
            <person name="Souvorov A."/>
            <person name="Sung W."/>
            <person name="Tang Z."/>
            <person name="Tsuchiya D."/>
            <person name="Tu H."/>
            <person name="Vos H."/>
            <person name="Wang M."/>
            <person name="Wolf Y.I."/>
            <person name="Yamagata H."/>
            <person name="Yamada T."/>
            <person name="Ye Y."/>
            <person name="Shaw J.R."/>
            <person name="Andrews J."/>
            <person name="Crease T.J."/>
            <person name="Tang H."/>
            <person name="Lucas S.M."/>
            <person name="Robertson H.M."/>
            <person name="Bork P."/>
            <person name="Koonin E.V."/>
            <person name="Zdobnov E.M."/>
            <person name="Grigoriev I.V."/>
            <person name="Lynch M."/>
            <person name="Boore J.L."/>
        </authorList>
    </citation>
    <scope>NUCLEOTIDE SEQUENCE [LARGE SCALE GENOMIC DNA]</scope>
</reference>
<evidence type="ECO:0000313" key="3">
    <source>
        <dbReference type="Proteomes" id="UP000000305"/>
    </source>
</evidence>
<keyword evidence="3" id="KW-1185">Reference proteome</keyword>
<evidence type="ECO:0000256" key="1">
    <source>
        <dbReference type="SAM" id="MobiDB-lite"/>
    </source>
</evidence>
<feature type="compositionally biased region" description="Polar residues" evidence="1">
    <location>
        <begin position="13"/>
        <end position="26"/>
    </location>
</feature>
<protein>
    <submittedName>
        <fullName evidence="2">Uncharacterized protein</fullName>
    </submittedName>
</protein>
<accession>E9GVA1</accession>
<gene>
    <name evidence="2" type="ORF">DAPPUDRAFT_248810</name>
</gene>
<dbReference type="AlphaFoldDB" id="E9GVA1"/>